<evidence type="ECO:0000313" key="1">
    <source>
        <dbReference type="EMBL" id="RDB35207.1"/>
    </source>
</evidence>
<organism evidence="1 2">
    <name type="scientific">Spirobacillus cienkowskii</name>
    <dbReference type="NCBI Taxonomy" id="495820"/>
    <lineage>
        <taxon>Bacteria</taxon>
        <taxon>Pseudomonadati</taxon>
        <taxon>Bdellovibrionota</taxon>
        <taxon>Oligoflexia</taxon>
        <taxon>Silvanigrellales</taxon>
        <taxon>Spirobacillus</taxon>
    </lineage>
</organism>
<evidence type="ECO:0008006" key="3">
    <source>
        <dbReference type="Google" id="ProtNLM"/>
    </source>
</evidence>
<reference evidence="1" key="1">
    <citation type="submission" date="2018-04" db="EMBL/GenBank/DDBJ databases">
        <title>Draft genome sequence of the Candidatus Spirobacillus cienkowskii, a pathogen of freshwater Daphnia species, reconstructed from hemolymph metagenomic reads.</title>
        <authorList>
            <person name="Bresciani L."/>
            <person name="Lemos L.N."/>
            <person name="Wale N."/>
            <person name="Lin J.Y."/>
            <person name="Fernandes G.R."/>
            <person name="Duffy M.A."/>
            <person name="Rodrigues J.M."/>
        </authorList>
    </citation>
    <scope>NUCLEOTIDE SEQUENCE [LARGE SCALE GENOMIC DNA]</scope>
    <source>
        <strain evidence="1">Binning01</strain>
    </source>
</reference>
<dbReference type="Proteomes" id="UP000253934">
    <property type="component" value="Unassembled WGS sequence"/>
</dbReference>
<dbReference type="EMBL" id="QOVW01000096">
    <property type="protein sequence ID" value="RDB35207.1"/>
    <property type="molecule type" value="Genomic_DNA"/>
</dbReference>
<protein>
    <recommendedName>
        <fullName evidence="3">SRPBCC family protein</fullName>
    </recommendedName>
</protein>
<sequence length="167" mass="19636">MLKNFFIFILLVIAVLIGVGAYLPAQRSVTLTHKFNYPVRDVFEFITQIDQSTWRSDLEYVKIISNEKGREVWIEKPKKGMPIKFETKALVPYQRFEIFYSDEPRFSGVAISTFKAIDNNSTEVIFSETLKTSSIISKLFSYMFFDLEKFMKKYLIELEAALEKRKR</sequence>
<dbReference type="Gene3D" id="3.30.530.20">
    <property type="match status" value="1"/>
</dbReference>
<comment type="caution">
    <text evidence="1">The sequence shown here is derived from an EMBL/GenBank/DDBJ whole genome shotgun (WGS) entry which is preliminary data.</text>
</comment>
<proteinExistence type="predicted"/>
<dbReference type="AlphaFoldDB" id="A0A369KQR3"/>
<gene>
    <name evidence="1" type="ORF">DCC88_11295</name>
</gene>
<name>A0A369KQR3_9BACT</name>
<dbReference type="SUPFAM" id="SSF55961">
    <property type="entry name" value="Bet v1-like"/>
    <property type="match status" value="1"/>
</dbReference>
<keyword evidence="2" id="KW-1185">Reference proteome</keyword>
<accession>A0A369KQR3</accession>
<dbReference type="InterPro" id="IPR023393">
    <property type="entry name" value="START-like_dom_sf"/>
</dbReference>
<evidence type="ECO:0000313" key="2">
    <source>
        <dbReference type="Proteomes" id="UP000253934"/>
    </source>
</evidence>